<keyword evidence="4" id="KW-1185">Reference proteome</keyword>
<protein>
    <submittedName>
        <fullName evidence="3">DUF4142 domain-containing protein</fullName>
    </submittedName>
</protein>
<gene>
    <name evidence="3" type="ORF">KK083_27230</name>
</gene>
<dbReference type="Gene3D" id="1.20.1260.10">
    <property type="match status" value="1"/>
</dbReference>
<evidence type="ECO:0000256" key="1">
    <source>
        <dbReference type="SAM" id="MobiDB-lite"/>
    </source>
</evidence>
<name>A0AAP2GSE8_9BACT</name>
<dbReference type="InterPro" id="IPR012347">
    <property type="entry name" value="Ferritin-like"/>
</dbReference>
<feature type="domain" description="DUF4142" evidence="2">
    <location>
        <begin position="54"/>
        <end position="186"/>
    </location>
</feature>
<feature type="region of interest" description="Disordered" evidence="1">
    <location>
        <begin position="28"/>
        <end position="49"/>
    </location>
</feature>
<proteinExistence type="predicted"/>
<sequence length="192" mass="21417">MKNNIPYIFALLFLFAFTACETKKSDDSVAVAEDQNEKKDSSAKDASEFSVDASKFAVEAADGGLLEVQLGTLALTKAASPQVKKFAQMMVDDHTKANNELKALAGKKNITLPTVMSEDCQKKYYDLDQKRGADFDKDYMDLMVKDHKDDIDEFEKAAEKSEDPDVKSWAAGKVTTLRHHLEEAQRVRDALK</sequence>
<dbReference type="PANTHER" id="PTHR38593">
    <property type="entry name" value="BLR2558 PROTEIN"/>
    <property type="match status" value="1"/>
</dbReference>
<dbReference type="PROSITE" id="PS51257">
    <property type="entry name" value="PROKAR_LIPOPROTEIN"/>
    <property type="match status" value="1"/>
</dbReference>
<dbReference type="PANTHER" id="PTHR38593:SF1">
    <property type="entry name" value="BLR2558 PROTEIN"/>
    <property type="match status" value="1"/>
</dbReference>
<feature type="compositionally biased region" description="Basic and acidic residues" evidence="1">
    <location>
        <begin position="35"/>
        <end position="47"/>
    </location>
</feature>
<evidence type="ECO:0000313" key="3">
    <source>
        <dbReference type="EMBL" id="MBT1700612.1"/>
    </source>
</evidence>
<evidence type="ECO:0000313" key="4">
    <source>
        <dbReference type="Proteomes" id="UP001319200"/>
    </source>
</evidence>
<evidence type="ECO:0000259" key="2">
    <source>
        <dbReference type="Pfam" id="PF13628"/>
    </source>
</evidence>
<dbReference type="InterPro" id="IPR025419">
    <property type="entry name" value="DUF4142"/>
</dbReference>
<dbReference type="Pfam" id="PF13628">
    <property type="entry name" value="DUF4142"/>
    <property type="match status" value="1"/>
</dbReference>
<reference evidence="3 4" key="1">
    <citation type="submission" date="2021-05" db="EMBL/GenBank/DDBJ databases">
        <title>A Polyphasic approach of four new species of the genus Ohtaekwangia: Ohtaekwangia histidinii sp. nov., Ohtaekwangia cretensis sp. nov., Ohtaekwangia indiensis sp. nov., Ohtaekwangia reichenbachii sp. nov. from diverse environment.</title>
        <authorList>
            <person name="Octaviana S."/>
        </authorList>
    </citation>
    <scope>NUCLEOTIDE SEQUENCE [LARGE SCALE GENOMIC DNA]</scope>
    <source>
        <strain evidence="3 4">PWU4</strain>
    </source>
</reference>
<accession>A0AAP2GSE8</accession>
<dbReference type="AlphaFoldDB" id="A0AAP2GSE8"/>
<organism evidence="3 4">
    <name type="scientific">Chryseosolibacter histidini</name>
    <dbReference type="NCBI Taxonomy" id="2782349"/>
    <lineage>
        <taxon>Bacteria</taxon>
        <taxon>Pseudomonadati</taxon>
        <taxon>Bacteroidota</taxon>
        <taxon>Cytophagia</taxon>
        <taxon>Cytophagales</taxon>
        <taxon>Chryseotaleaceae</taxon>
        <taxon>Chryseosolibacter</taxon>
    </lineage>
</organism>
<dbReference type="EMBL" id="JAHESF010000044">
    <property type="protein sequence ID" value="MBT1700612.1"/>
    <property type="molecule type" value="Genomic_DNA"/>
</dbReference>
<dbReference type="RefSeq" id="WP_254169301.1">
    <property type="nucleotide sequence ID" value="NZ_JAHESF010000044.1"/>
</dbReference>
<comment type="caution">
    <text evidence="3">The sequence shown here is derived from an EMBL/GenBank/DDBJ whole genome shotgun (WGS) entry which is preliminary data.</text>
</comment>
<dbReference type="Proteomes" id="UP001319200">
    <property type="component" value="Unassembled WGS sequence"/>
</dbReference>